<dbReference type="SUPFAM" id="SSF48371">
    <property type="entry name" value="ARM repeat"/>
    <property type="match status" value="2"/>
</dbReference>
<feature type="domain" description="Proteasome activator Blm10 middle HEAT repeats region" evidence="10">
    <location>
        <begin position="314"/>
        <end position="810"/>
    </location>
</feature>
<dbReference type="GO" id="GO:0070628">
    <property type="term" value="F:proteasome binding"/>
    <property type="evidence" value="ECO:0007669"/>
    <property type="project" value="InterPro"/>
</dbReference>
<evidence type="ECO:0000256" key="1">
    <source>
        <dbReference type="ARBA" id="ARBA00004324"/>
    </source>
</evidence>
<evidence type="ECO:0000313" key="13">
    <source>
        <dbReference type="Proteomes" id="UP001152320"/>
    </source>
</evidence>
<keyword evidence="6" id="KW-0227">DNA damage</keyword>
<keyword evidence="8" id="KW-0539">Nucleus</keyword>
<keyword evidence="5" id="KW-0677">Repeat</keyword>
<dbReference type="InterPro" id="IPR011989">
    <property type="entry name" value="ARM-like"/>
</dbReference>
<dbReference type="Pfam" id="PF23096">
    <property type="entry name" value="HEAT_PSME4"/>
    <property type="match status" value="1"/>
</dbReference>
<organism evidence="12 13">
    <name type="scientific">Holothuria leucospilota</name>
    <name type="common">Black long sea cucumber</name>
    <name type="synonym">Mertensiothuria leucospilota</name>
    <dbReference type="NCBI Taxonomy" id="206669"/>
    <lineage>
        <taxon>Eukaryota</taxon>
        <taxon>Metazoa</taxon>
        <taxon>Echinodermata</taxon>
        <taxon>Eleutherozoa</taxon>
        <taxon>Echinozoa</taxon>
        <taxon>Holothuroidea</taxon>
        <taxon>Aspidochirotacea</taxon>
        <taxon>Aspidochirotida</taxon>
        <taxon>Holothuriidae</taxon>
        <taxon>Holothuria</taxon>
    </lineage>
</organism>
<evidence type="ECO:0000256" key="4">
    <source>
        <dbReference type="ARBA" id="ARBA00022490"/>
    </source>
</evidence>
<dbReference type="GO" id="GO:0016607">
    <property type="term" value="C:nuclear speck"/>
    <property type="evidence" value="ECO:0007669"/>
    <property type="project" value="UniProtKB-SubCell"/>
</dbReference>
<dbReference type="GO" id="GO:0005829">
    <property type="term" value="C:cytosol"/>
    <property type="evidence" value="ECO:0007669"/>
    <property type="project" value="TreeGrafter"/>
</dbReference>
<evidence type="ECO:0000256" key="2">
    <source>
        <dbReference type="ARBA" id="ARBA00004496"/>
    </source>
</evidence>
<evidence type="ECO:0000256" key="7">
    <source>
        <dbReference type="ARBA" id="ARBA00023204"/>
    </source>
</evidence>
<dbReference type="GO" id="GO:0006281">
    <property type="term" value="P:DNA repair"/>
    <property type="evidence" value="ECO:0007669"/>
    <property type="project" value="UniProtKB-KW"/>
</dbReference>
<evidence type="ECO:0000256" key="5">
    <source>
        <dbReference type="ARBA" id="ARBA00022737"/>
    </source>
</evidence>
<evidence type="ECO:0000259" key="11">
    <source>
        <dbReference type="Pfam" id="PF23096"/>
    </source>
</evidence>
<dbReference type="PANTHER" id="PTHR32170">
    <property type="entry name" value="PROTEASOME ACTIVATOR COMPLEX SUBUNIT 4"/>
    <property type="match status" value="1"/>
</dbReference>
<dbReference type="InterPro" id="IPR032430">
    <property type="entry name" value="Blm10_mid"/>
</dbReference>
<name>A0A9Q1CH07_HOLLE</name>
<sequence length="1817" mass="209390">MDASLEDPNYQAENKRKIVYNKYLPYAENLEEESRTIFRTIKENLYRSVALRELRPGVLQWTNRLYIYIQIYGRNFSKEEHVALINLYLELVTIPDLNCTLLNRLCSVLAELLKKKSLLSRDDLQIQWRPLYEMMERVLYSPYEGLGLEWMPQSIEGTLQKLIEVARLYFTVESTQEILDEVRPLLCPFDETMYKGITYLKLFLPTLVPPEHHDQGFKLWLKEIMGIWDNHHNSPAWEPMVINLLARTAAGNVGYIDWTDLIPMFFTRFLRSFNLPVGTKKLQIGRSGKGYDCHAACQLIVYMMGPDGVCQRYLEKFFTAIESYFHPSNMGKYTFKLLRILSKLPSLFVERLHRERYSKPYWYQTIPESAKLTDKDITAFVKSIKPVVFLAIYSKIGSIDAAVAMKNLALLRPELVLPSLLDKTYHALETLTEPHQLVATLNCVLAVSRSLLKGGKWFPDGPSHLMPLLQAVLPGIDANDNRKCMVSLQIISTMAMLSPFVDCSQAHLVRDDLTEQERELCSATAGFEDFVLMFMERCFAVVDSTVVEEGSSNNQSRTNLQDSISSYIMGTSFYFVLTQCSPTLYEVALDKLRSYVTSTILETDLAGRTVAGLCREAVKVNPPLALKKLLPHCSQLVLNILSSDEMQEEEHLDKEVLFNLLLLSEIVHFSTHELLNYKELVFEVLEKSLHLTCKEGYQRGCFILKNFLLSMTETYPTDHRSIAEGFDRPLETYLPIRDLAKAGDIDNLQVNWSVPKRESVDVAKETLEKFLYPELKKLEGYTTGTEMTREQLLQSLKIVYSALYGCACLLPLWEGAQIKEVIEDWQVPTSRITLVNSTTPFVSEFSDVREKILEVIHNFLQHILATVEDNTKVLVVVIDIYNTLHRYKGVGKKDIDARRKSHMLQKSTFQDRLHRKKKHVRALLIERVYLQHQIRQGKFSTSPFTELDRVVLKDLLQLSISRYSEVRKKAQEVFFNCQELALNSKKEMLSLILPNLKEDPNIPHHQFKGALYLLVGNGINPLTCARNWEMLRACWLALVNAGHSEKPSITKLIDQAMLKVQKHFCSLALSEEVSMGSLSKANALIQSSPVNESYKMVTSEEETRALGILKKKSEDNVRNYEELANGLVDLLESGKLRWKFSDMASSFLGFLLRKDVQPPIRVVKRLTEDLASETLRTRKMSILTMGGIFKLTKREHKKVVIDPYAIAGCEPPPPGQLSPGDRPDNMWHRYDSSKRLETEEEWNACHFVEKTHWGYYCWPKEMKGYAPEDQQPKLDRAREELTETEKVIFDHFSDEKFVAKVIEYFSLEERKEKDKFCHRRFVMFKGLFRNFGDSVLPVFKPHLEKLADDQQESSQRCLTEIVAGLMRGSKHWGFKKTKELWEFLIPILEKAFSHLCHETVKDWTISLSTACESRDPRKLHWFLEWVIQNPIRGEGGSILDSSRLMVLKGCLCQQEWRIPTIQHQLLAYLENHMDHSYKNVRDCIGSLMMLLLIFDVPMPDNKVTACPRLGEFFGRIYPRVNVLRDSDDWVAQLSNGSGQVKEEKQAAVRLLKTVMRWLREALGTMIRPLPQEIFHFLPLLMPLETCEADEELQNETTLTLACMAQCLLHGDAIVPCIMAFEEIADGKSWRAKCSMLTYLQVMVFNNLFLVGKEPQMVRRVQELVEKLLKDERLEVRETAGVTLSGLLHCQFIPIESKVRGHFEKLCKTALPNKSKKLRLLPVDGAFNDAIVQRHAGILGLSACVQAFPYDVPDWMPQILMDLTDHLHDPQPIEMTVRKTLSDFRRTHHDNWHEHKQQFTDDQLVVLTDLLVSPCYYA</sequence>
<feature type="domain" description="Proteasome activator complex subunit 4 C-terminal" evidence="9">
    <location>
        <begin position="1731"/>
        <end position="1817"/>
    </location>
</feature>
<evidence type="ECO:0000313" key="12">
    <source>
        <dbReference type="EMBL" id="KAJ8044540.1"/>
    </source>
</evidence>
<keyword evidence="7" id="KW-0234">DNA repair</keyword>
<keyword evidence="13" id="KW-1185">Reference proteome</keyword>
<dbReference type="PANTHER" id="PTHR32170:SF3">
    <property type="entry name" value="PROTEASOME ACTIVATOR COMPLEX SUBUNIT 4"/>
    <property type="match status" value="1"/>
</dbReference>
<accession>A0A9Q1CH07</accession>
<feature type="domain" description="Proteasome activator complex subunit 4-like HEAT repeat-like" evidence="11">
    <location>
        <begin position="1161"/>
        <end position="1447"/>
    </location>
</feature>
<evidence type="ECO:0000256" key="3">
    <source>
        <dbReference type="ARBA" id="ARBA00005739"/>
    </source>
</evidence>
<keyword evidence="4" id="KW-0963">Cytoplasm</keyword>
<dbReference type="InterPro" id="IPR055455">
    <property type="entry name" value="HEAT_PSME4"/>
</dbReference>
<comment type="similarity">
    <text evidence="3">Belongs to the BLM10 family.</text>
</comment>
<dbReference type="GO" id="GO:0010499">
    <property type="term" value="P:proteasomal ubiquitin-independent protein catabolic process"/>
    <property type="evidence" value="ECO:0007669"/>
    <property type="project" value="TreeGrafter"/>
</dbReference>
<dbReference type="InterPro" id="IPR021843">
    <property type="entry name" value="PSME4_C"/>
</dbReference>
<dbReference type="Pfam" id="PF16507">
    <property type="entry name" value="HEAT_PSME4_mid"/>
    <property type="match status" value="1"/>
</dbReference>
<dbReference type="InterPro" id="IPR035309">
    <property type="entry name" value="PSME4"/>
</dbReference>
<evidence type="ECO:0000259" key="10">
    <source>
        <dbReference type="Pfam" id="PF16507"/>
    </source>
</evidence>
<dbReference type="Pfam" id="PF11919">
    <property type="entry name" value="PSME4_C"/>
    <property type="match status" value="1"/>
</dbReference>
<dbReference type="GO" id="GO:0016504">
    <property type="term" value="F:peptidase activator activity"/>
    <property type="evidence" value="ECO:0007669"/>
    <property type="project" value="InterPro"/>
</dbReference>
<dbReference type="OrthoDB" id="17907at2759"/>
<reference evidence="12" key="1">
    <citation type="submission" date="2021-10" db="EMBL/GenBank/DDBJ databases">
        <title>Tropical sea cucumber genome reveals ecological adaptation and Cuvierian tubules defense mechanism.</title>
        <authorList>
            <person name="Chen T."/>
        </authorList>
    </citation>
    <scope>NUCLEOTIDE SEQUENCE</scope>
    <source>
        <strain evidence="12">Nanhai2018</strain>
        <tissue evidence="12">Muscle</tissue>
    </source>
</reference>
<dbReference type="Gene3D" id="1.25.10.10">
    <property type="entry name" value="Leucine-rich Repeat Variant"/>
    <property type="match status" value="1"/>
</dbReference>
<evidence type="ECO:0000256" key="8">
    <source>
        <dbReference type="ARBA" id="ARBA00023242"/>
    </source>
</evidence>
<dbReference type="Proteomes" id="UP001152320">
    <property type="component" value="Chromosome 3"/>
</dbReference>
<dbReference type="GO" id="GO:1990111">
    <property type="term" value="C:spermatoproteasome complex"/>
    <property type="evidence" value="ECO:0007669"/>
    <property type="project" value="TreeGrafter"/>
</dbReference>
<keyword evidence="12" id="KW-0647">Proteasome</keyword>
<dbReference type="EMBL" id="JAIZAY010000003">
    <property type="protein sequence ID" value="KAJ8044540.1"/>
    <property type="molecule type" value="Genomic_DNA"/>
</dbReference>
<evidence type="ECO:0000259" key="9">
    <source>
        <dbReference type="Pfam" id="PF11919"/>
    </source>
</evidence>
<dbReference type="InterPro" id="IPR016024">
    <property type="entry name" value="ARM-type_fold"/>
</dbReference>
<comment type="subcellular location">
    <subcellularLocation>
        <location evidence="2">Cytoplasm</location>
    </subcellularLocation>
    <subcellularLocation>
        <location evidence="1">Nucleus speckle</location>
    </subcellularLocation>
</comment>
<comment type="caution">
    <text evidence="12">The sequence shown here is derived from an EMBL/GenBank/DDBJ whole genome shotgun (WGS) entry which is preliminary data.</text>
</comment>
<evidence type="ECO:0000256" key="6">
    <source>
        <dbReference type="ARBA" id="ARBA00022763"/>
    </source>
</evidence>
<proteinExistence type="inferred from homology"/>
<gene>
    <name evidence="12" type="ORF">HOLleu_07319</name>
</gene>
<protein>
    <submittedName>
        <fullName evidence="12">Proteasome activator complex subunit 4</fullName>
    </submittedName>
</protein>